<evidence type="ECO:0000313" key="6">
    <source>
        <dbReference type="EMBL" id="MFC5381751.1"/>
    </source>
</evidence>
<evidence type="ECO:0000256" key="4">
    <source>
        <dbReference type="PROSITE-ProRule" id="PRU00335"/>
    </source>
</evidence>
<evidence type="ECO:0000256" key="3">
    <source>
        <dbReference type="ARBA" id="ARBA00023163"/>
    </source>
</evidence>
<comment type="caution">
    <text evidence="6">The sequence shown here is derived from an EMBL/GenBank/DDBJ whole genome shotgun (WGS) entry which is preliminary data.</text>
</comment>
<evidence type="ECO:0000313" key="7">
    <source>
        <dbReference type="Proteomes" id="UP001596122"/>
    </source>
</evidence>
<feature type="DNA-binding region" description="H-T-H motif" evidence="4">
    <location>
        <begin position="44"/>
        <end position="63"/>
    </location>
</feature>
<keyword evidence="7" id="KW-1185">Reference proteome</keyword>
<feature type="domain" description="HTH tetR-type" evidence="5">
    <location>
        <begin position="21"/>
        <end position="81"/>
    </location>
</feature>
<dbReference type="Pfam" id="PF00440">
    <property type="entry name" value="TetR_N"/>
    <property type="match status" value="1"/>
</dbReference>
<keyword evidence="2 4" id="KW-0238">DNA-binding</keyword>
<keyword evidence="1" id="KW-0805">Transcription regulation</keyword>
<dbReference type="Gene3D" id="1.10.357.10">
    <property type="entry name" value="Tetracycline Repressor, domain 2"/>
    <property type="match status" value="1"/>
</dbReference>
<protein>
    <submittedName>
        <fullName evidence="6">TetR/AcrR family transcriptional regulator</fullName>
    </submittedName>
</protein>
<gene>
    <name evidence="6" type="ORF">ACFPJ6_13240</name>
</gene>
<dbReference type="EMBL" id="JBHSLD010000011">
    <property type="protein sequence ID" value="MFC5381751.1"/>
    <property type="molecule type" value="Genomic_DNA"/>
</dbReference>
<evidence type="ECO:0000256" key="2">
    <source>
        <dbReference type="ARBA" id="ARBA00023125"/>
    </source>
</evidence>
<reference evidence="7" key="1">
    <citation type="journal article" date="2019" name="Int. J. Syst. Evol. Microbiol.">
        <title>The Global Catalogue of Microorganisms (GCM) 10K type strain sequencing project: providing services to taxonomists for standard genome sequencing and annotation.</title>
        <authorList>
            <consortium name="The Broad Institute Genomics Platform"/>
            <consortium name="The Broad Institute Genome Sequencing Center for Infectious Disease"/>
            <person name="Wu L."/>
            <person name="Ma J."/>
        </authorList>
    </citation>
    <scope>NUCLEOTIDE SEQUENCE [LARGE SCALE GENOMIC DNA]</scope>
    <source>
        <strain evidence="7">CCUG 43114</strain>
    </source>
</reference>
<evidence type="ECO:0000259" key="5">
    <source>
        <dbReference type="PROSITE" id="PS50977"/>
    </source>
</evidence>
<dbReference type="InterPro" id="IPR009057">
    <property type="entry name" value="Homeodomain-like_sf"/>
</dbReference>
<dbReference type="PANTHER" id="PTHR30055:SF234">
    <property type="entry name" value="HTH-TYPE TRANSCRIPTIONAL REGULATOR BETI"/>
    <property type="match status" value="1"/>
</dbReference>
<dbReference type="Proteomes" id="UP001596122">
    <property type="component" value="Unassembled WGS sequence"/>
</dbReference>
<dbReference type="SUPFAM" id="SSF46689">
    <property type="entry name" value="Homeodomain-like"/>
    <property type="match status" value="1"/>
</dbReference>
<organism evidence="6 7">
    <name type="scientific">Aquipuribacter nitratireducens</name>
    <dbReference type="NCBI Taxonomy" id="650104"/>
    <lineage>
        <taxon>Bacteria</taxon>
        <taxon>Bacillati</taxon>
        <taxon>Actinomycetota</taxon>
        <taxon>Actinomycetes</taxon>
        <taxon>Micrococcales</taxon>
        <taxon>Intrasporangiaceae</taxon>
        <taxon>Aquipuribacter</taxon>
    </lineage>
</organism>
<dbReference type="RefSeq" id="WP_340271529.1">
    <property type="nucleotide sequence ID" value="NZ_JBBEOG010000012.1"/>
</dbReference>
<proteinExistence type="predicted"/>
<dbReference type="PANTHER" id="PTHR30055">
    <property type="entry name" value="HTH-TYPE TRANSCRIPTIONAL REGULATOR RUTR"/>
    <property type="match status" value="1"/>
</dbReference>
<sequence length="204" mass="21509">MVTTHTDPVRGSWRGVRPSQEEIDAAIVDTAAEVFARHGFAGTSVQQVADAVGYSKTGLLRRVTSKQALYDAVIDHVEAYVVDLGGGGTTPTGDAGRRAFLRRVATVAFAHPGVVLLVLEALRTPAEFPRSDRLHELATQLLDDVVAELDAPEDRLRAVLALQLVANAALLPLDPNAPLGDLAAAEVHDVAVESALAVLAPARS</sequence>
<dbReference type="PROSITE" id="PS50977">
    <property type="entry name" value="HTH_TETR_2"/>
    <property type="match status" value="1"/>
</dbReference>
<dbReference type="InterPro" id="IPR001647">
    <property type="entry name" value="HTH_TetR"/>
</dbReference>
<keyword evidence="3" id="KW-0804">Transcription</keyword>
<accession>A0ABW0GS39</accession>
<evidence type="ECO:0000256" key="1">
    <source>
        <dbReference type="ARBA" id="ARBA00023015"/>
    </source>
</evidence>
<name>A0ABW0GS39_9MICO</name>
<dbReference type="InterPro" id="IPR050109">
    <property type="entry name" value="HTH-type_TetR-like_transc_reg"/>
</dbReference>